<evidence type="ECO:0000256" key="2">
    <source>
        <dbReference type="ARBA" id="ARBA00023125"/>
    </source>
</evidence>
<evidence type="ECO:0000313" key="7">
    <source>
        <dbReference type="Proteomes" id="UP000189818"/>
    </source>
</evidence>
<dbReference type="SUPFAM" id="SSF46689">
    <property type="entry name" value="Homeodomain-like"/>
    <property type="match status" value="1"/>
</dbReference>
<dbReference type="Pfam" id="PF17932">
    <property type="entry name" value="TetR_C_24"/>
    <property type="match status" value="1"/>
</dbReference>
<dbReference type="RefSeq" id="WP_079650725.1">
    <property type="nucleotide sequence ID" value="NZ_FUYM01000015.1"/>
</dbReference>
<dbReference type="PANTHER" id="PTHR30055:SF240">
    <property type="entry name" value="HTH-TYPE TRANSCRIPTIONAL REGULATOR ACRR"/>
    <property type="match status" value="1"/>
</dbReference>
<dbReference type="OrthoDB" id="9779746at2"/>
<dbReference type="FunFam" id="1.10.10.60:FF:000141">
    <property type="entry name" value="TetR family transcriptional regulator"/>
    <property type="match status" value="1"/>
</dbReference>
<evidence type="ECO:0000256" key="1">
    <source>
        <dbReference type="ARBA" id="ARBA00023015"/>
    </source>
</evidence>
<feature type="DNA-binding region" description="H-T-H motif" evidence="4">
    <location>
        <begin position="33"/>
        <end position="52"/>
    </location>
</feature>
<dbReference type="InterPro" id="IPR041490">
    <property type="entry name" value="KstR2_TetR_C"/>
</dbReference>
<feature type="domain" description="HTH tetR-type" evidence="5">
    <location>
        <begin position="10"/>
        <end position="70"/>
    </location>
</feature>
<dbReference type="Gene3D" id="1.10.10.60">
    <property type="entry name" value="Homeodomain-like"/>
    <property type="match status" value="1"/>
</dbReference>
<dbReference type="Gene3D" id="1.10.357.10">
    <property type="entry name" value="Tetracycline Repressor, domain 2"/>
    <property type="match status" value="1"/>
</dbReference>
<keyword evidence="1" id="KW-0805">Transcription regulation</keyword>
<dbReference type="InterPro" id="IPR036271">
    <property type="entry name" value="Tet_transcr_reg_TetR-rel_C_sf"/>
</dbReference>
<reference evidence="7" key="1">
    <citation type="submission" date="2017-02" db="EMBL/GenBank/DDBJ databases">
        <authorList>
            <person name="Varghese N."/>
            <person name="Submissions S."/>
        </authorList>
    </citation>
    <scope>NUCLEOTIDE SEQUENCE [LARGE SCALE GENOMIC DNA]</scope>
    <source>
        <strain evidence="7">UM2</strain>
    </source>
</reference>
<proteinExistence type="predicted"/>
<keyword evidence="2 4" id="KW-0238">DNA-binding</keyword>
<keyword evidence="3" id="KW-0804">Transcription</keyword>
<dbReference type="EMBL" id="FUYM01000015">
    <property type="protein sequence ID" value="SKC08435.1"/>
    <property type="molecule type" value="Genomic_DNA"/>
</dbReference>
<dbReference type="InterPro" id="IPR050109">
    <property type="entry name" value="HTH-type_TetR-like_transc_reg"/>
</dbReference>
<evidence type="ECO:0000259" key="5">
    <source>
        <dbReference type="PROSITE" id="PS50977"/>
    </source>
</evidence>
<keyword evidence="7" id="KW-1185">Reference proteome</keyword>
<dbReference type="PROSITE" id="PS50977">
    <property type="entry name" value="HTH_TETR_2"/>
    <property type="match status" value="1"/>
</dbReference>
<evidence type="ECO:0000313" key="6">
    <source>
        <dbReference type="EMBL" id="SKC08435.1"/>
    </source>
</evidence>
<dbReference type="GO" id="GO:0003700">
    <property type="term" value="F:DNA-binding transcription factor activity"/>
    <property type="evidence" value="ECO:0007669"/>
    <property type="project" value="TreeGrafter"/>
</dbReference>
<accession>A0A1T5GJ77</accession>
<dbReference type="PANTHER" id="PTHR30055">
    <property type="entry name" value="HTH-TYPE TRANSCRIPTIONAL REGULATOR RUTR"/>
    <property type="match status" value="1"/>
</dbReference>
<sequence>MARTQAADYEERREAIVEKAAELFAERGFLGASVSDIAKACKTSKSLLYHYYPSKEDVLYAVMASHIDGLVDSVETAMAEPGAARDRLRRLLRLFMADYVGAASRQKVLLNELDNLPQDRRAAIIAKQRRIVDTVQALLVEIDPALAKDKGEARARTMLLFGMINWTGNWYDPAGPLKPEAIADRAFDLIAG</sequence>
<organism evidence="6 7">
    <name type="scientific">Rhizorhabdus histidinilytica</name>
    <dbReference type="NCBI Taxonomy" id="439228"/>
    <lineage>
        <taxon>Bacteria</taxon>
        <taxon>Pseudomonadati</taxon>
        <taxon>Pseudomonadota</taxon>
        <taxon>Alphaproteobacteria</taxon>
        <taxon>Sphingomonadales</taxon>
        <taxon>Sphingomonadaceae</taxon>
        <taxon>Rhizorhabdus</taxon>
    </lineage>
</organism>
<name>A0A1T5GJ77_9SPHN</name>
<evidence type="ECO:0000256" key="3">
    <source>
        <dbReference type="ARBA" id="ARBA00023163"/>
    </source>
</evidence>
<dbReference type="PRINTS" id="PR00455">
    <property type="entry name" value="HTHTETR"/>
</dbReference>
<dbReference type="InterPro" id="IPR009057">
    <property type="entry name" value="Homeodomain-like_sf"/>
</dbReference>
<protein>
    <submittedName>
        <fullName evidence="6">Transcriptional regulator, TetR family</fullName>
    </submittedName>
</protein>
<dbReference type="Pfam" id="PF00440">
    <property type="entry name" value="TetR_N"/>
    <property type="match status" value="1"/>
</dbReference>
<dbReference type="GO" id="GO:0000976">
    <property type="term" value="F:transcription cis-regulatory region binding"/>
    <property type="evidence" value="ECO:0007669"/>
    <property type="project" value="TreeGrafter"/>
</dbReference>
<gene>
    <name evidence="6" type="ORF">SAMN06295920_11547</name>
</gene>
<dbReference type="AlphaFoldDB" id="A0A1T5GJ77"/>
<dbReference type="InterPro" id="IPR001647">
    <property type="entry name" value="HTH_TetR"/>
</dbReference>
<dbReference type="SUPFAM" id="SSF48498">
    <property type="entry name" value="Tetracyclin repressor-like, C-terminal domain"/>
    <property type="match status" value="1"/>
</dbReference>
<evidence type="ECO:0000256" key="4">
    <source>
        <dbReference type="PROSITE-ProRule" id="PRU00335"/>
    </source>
</evidence>
<dbReference type="Proteomes" id="UP000189818">
    <property type="component" value="Unassembled WGS sequence"/>
</dbReference>
<dbReference type="STRING" id="439228.SAMN06295920_11547"/>